<gene>
    <name evidence="1" type="ORF">N3K66_007778</name>
</gene>
<dbReference type="Proteomes" id="UP001163324">
    <property type="component" value="Chromosome 7"/>
</dbReference>
<accession>A0ACC0UVG3</accession>
<evidence type="ECO:0000313" key="1">
    <source>
        <dbReference type="EMBL" id="KAI9897922.1"/>
    </source>
</evidence>
<protein>
    <submittedName>
        <fullName evidence="1">Uncharacterized protein</fullName>
    </submittedName>
</protein>
<proteinExistence type="predicted"/>
<comment type="caution">
    <text evidence="1">The sequence shown here is derived from an EMBL/GenBank/DDBJ whole genome shotgun (WGS) entry which is preliminary data.</text>
</comment>
<reference evidence="1" key="1">
    <citation type="submission" date="2022-10" db="EMBL/GenBank/DDBJ databases">
        <title>Complete Genome of Trichothecium roseum strain YXFP-22015, a Plant Pathogen Isolated from Citrus.</title>
        <authorList>
            <person name="Wang Y."/>
            <person name="Zhu L."/>
        </authorList>
    </citation>
    <scope>NUCLEOTIDE SEQUENCE</scope>
    <source>
        <strain evidence="1">YXFP-22015</strain>
    </source>
</reference>
<evidence type="ECO:0000313" key="2">
    <source>
        <dbReference type="Proteomes" id="UP001163324"/>
    </source>
</evidence>
<sequence>MDSLPKTYKAWVVESKDAPLTLVERELQQPQAGEVLIKTIACGVCFTDVAMQRGEMGNVYPRVPGHEIVGDVVALGEGVQEFQVGDRVGGAWHGGHDNVCRACRRGQFQVCKKVAYNGASRDGGYAEYTTLRSEATVRVPKDMDPAATAPLLCAGITVFNGIRKMHIEQGNLVVVQGLGGLGHMAVQYAHKMGYKVAVLSTSDAKKDFALGLGANYFINTSAEDPVRRLQELGGAALIVATAPSAKTVTPLTAGLAELGRILLLAAAGPIEINTNDLITGLRTAQGWMTGNALDAEETVDFSKHFDVNCMIEKFPFLEAPKAVEHMIAGNVRFRGVLIFE</sequence>
<name>A0ACC0UVG3_9HYPO</name>
<keyword evidence="2" id="KW-1185">Reference proteome</keyword>
<dbReference type="EMBL" id="CM047946">
    <property type="protein sequence ID" value="KAI9897922.1"/>
    <property type="molecule type" value="Genomic_DNA"/>
</dbReference>
<organism evidence="1 2">
    <name type="scientific">Trichothecium roseum</name>
    <dbReference type="NCBI Taxonomy" id="47278"/>
    <lineage>
        <taxon>Eukaryota</taxon>
        <taxon>Fungi</taxon>
        <taxon>Dikarya</taxon>
        <taxon>Ascomycota</taxon>
        <taxon>Pezizomycotina</taxon>
        <taxon>Sordariomycetes</taxon>
        <taxon>Hypocreomycetidae</taxon>
        <taxon>Hypocreales</taxon>
        <taxon>Hypocreales incertae sedis</taxon>
        <taxon>Trichothecium</taxon>
    </lineage>
</organism>